<dbReference type="Proteomes" id="UP000615446">
    <property type="component" value="Unassembled WGS sequence"/>
</dbReference>
<dbReference type="OrthoDB" id="2593073at2759"/>
<comment type="caution">
    <text evidence="2">The sequence shown here is derived from an EMBL/GenBank/DDBJ whole genome shotgun (WGS) entry which is preliminary data.</text>
</comment>
<dbReference type="Gene3D" id="1.20.5.170">
    <property type="match status" value="1"/>
</dbReference>
<gene>
    <name evidence="2" type="ORF">RCL2_000202300</name>
</gene>
<dbReference type="EMBL" id="BLAL01000012">
    <property type="protein sequence ID" value="GES74548.1"/>
    <property type="molecule type" value="Genomic_DNA"/>
</dbReference>
<dbReference type="AlphaFoldDB" id="A0A8H3KV46"/>
<accession>A0A8H3KV46</accession>
<feature type="coiled-coil region" evidence="1">
    <location>
        <begin position="66"/>
        <end position="100"/>
    </location>
</feature>
<evidence type="ECO:0000313" key="2">
    <source>
        <dbReference type="EMBL" id="GES74548.1"/>
    </source>
</evidence>
<evidence type="ECO:0000256" key="1">
    <source>
        <dbReference type="SAM" id="Coils"/>
    </source>
</evidence>
<proteinExistence type="predicted"/>
<keyword evidence="1" id="KW-0175">Coiled coil</keyword>
<reference evidence="2" key="1">
    <citation type="submission" date="2019-10" db="EMBL/GenBank/DDBJ databases">
        <title>Conservation and host-specific expression of non-tandemly repeated heterogenous ribosome RNA gene in arbuscular mycorrhizal fungi.</title>
        <authorList>
            <person name="Maeda T."/>
            <person name="Kobayashi Y."/>
            <person name="Nakagawa T."/>
            <person name="Ezawa T."/>
            <person name="Yamaguchi K."/>
            <person name="Bino T."/>
            <person name="Nishimoto Y."/>
            <person name="Shigenobu S."/>
            <person name="Kawaguchi M."/>
        </authorList>
    </citation>
    <scope>NUCLEOTIDE SEQUENCE</scope>
    <source>
        <strain evidence="2">HR1</strain>
    </source>
</reference>
<evidence type="ECO:0008006" key="4">
    <source>
        <dbReference type="Google" id="ProtNLM"/>
    </source>
</evidence>
<sequence length="143" mass="16675">MDENRSLPACFGLPLSRPIYNEQTLNSSHVRKPISTKSKKYMAIPLTKKHVKNSADQRVFRQRNYIRNLKIKTSELEILYDSAQKEIKSLRERITILEKKLASSGINGYYDDDNVKDKNCKVIKDHHRESFSVLFFSIKASNR</sequence>
<evidence type="ECO:0000313" key="3">
    <source>
        <dbReference type="Proteomes" id="UP000615446"/>
    </source>
</evidence>
<organism evidence="2 3">
    <name type="scientific">Rhizophagus clarus</name>
    <dbReference type="NCBI Taxonomy" id="94130"/>
    <lineage>
        <taxon>Eukaryota</taxon>
        <taxon>Fungi</taxon>
        <taxon>Fungi incertae sedis</taxon>
        <taxon>Mucoromycota</taxon>
        <taxon>Glomeromycotina</taxon>
        <taxon>Glomeromycetes</taxon>
        <taxon>Glomerales</taxon>
        <taxon>Glomeraceae</taxon>
        <taxon>Rhizophagus</taxon>
    </lineage>
</organism>
<name>A0A8H3KV46_9GLOM</name>
<protein>
    <recommendedName>
        <fullName evidence="4">BZIP domain-containing protein</fullName>
    </recommendedName>
</protein>